<organism evidence="1">
    <name type="scientific">bioreactor metagenome</name>
    <dbReference type="NCBI Taxonomy" id="1076179"/>
    <lineage>
        <taxon>unclassified sequences</taxon>
        <taxon>metagenomes</taxon>
        <taxon>ecological metagenomes</taxon>
    </lineage>
</organism>
<name>A0A644Z662_9ZZZZ</name>
<dbReference type="AlphaFoldDB" id="A0A644Z662"/>
<gene>
    <name evidence="1" type="ORF">SDC9_82702</name>
</gene>
<sequence length="454" mass="51208">MFEQLPDIDRSPVEPCRAGLGLRDFQHQIDQGQHPAALLGIVRQRIAVGLDRLFAGHGQLRPPQHPGQRRTQIVRDVVRNRPQFGHQHFGVADHGVEAVDQALDFAARPSRRHPPRIIAARNFLGRLTDLFDLAENLPRQKPAAEHAQCEDRSADRQKYDRRPFQRHVVRMQIRAGNQNIAVGHDPVGDADAVARRPHHAELHPARVHVVVELLKRFPFKRLRRRIGQQSALAVQQQEIDPTAAAAERLAVKFGHGKFGVRGPHKGRRAQNAAFKPGEPVELTLAAGQQRHASDAVGVAVEQQRLHPRQKLPRRHDRGACAFVGQIDHLQLLRSHGAVQILVFGLIIEFPKLPVHQVEIADAPPGINDNEDGEKRHGEQNRVHQRNAGFRSSWQHFLHSSTYPKPRTVWIILVSKGLSTFSRSRKMPASTMLLWVSKLYSQTCSRMVVLETTRP</sequence>
<evidence type="ECO:0000313" key="1">
    <source>
        <dbReference type="EMBL" id="MPM36107.1"/>
    </source>
</evidence>
<proteinExistence type="predicted"/>
<accession>A0A644Z662</accession>
<protein>
    <submittedName>
        <fullName evidence="1">Uncharacterized protein</fullName>
    </submittedName>
</protein>
<dbReference type="EMBL" id="VSSQ01007500">
    <property type="protein sequence ID" value="MPM36107.1"/>
    <property type="molecule type" value="Genomic_DNA"/>
</dbReference>
<comment type="caution">
    <text evidence="1">The sequence shown here is derived from an EMBL/GenBank/DDBJ whole genome shotgun (WGS) entry which is preliminary data.</text>
</comment>
<reference evidence="1" key="1">
    <citation type="submission" date="2019-08" db="EMBL/GenBank/DDBJ databases">
        <authorList>
            <person name="Kucharzyk K."/>
            <person name="Murdoch R.W."/>
            <person name="Higgins S."/>
            <person name="Loffler F."/>
        </authorList>
    </citation>
    <scope>NUCLEOTIDE SEQUENCE</scope>
</reference>